<feature type="transmembrane region" description="Helical" evidence="6">
    <location>
        <begin position="274"/>
        <end position="298"/>
    </location>
</feature>
<organism evidence="7 8">
    <name type="scientific">Pseudazoarcus pumilus</name>
    <dbReference type="NCBI Taxonomy" id="2067960"/>
    <lineage>
        <taxon>Bacteria</taxon>
        <taxon>Pseudomonadati</taxon>
        <taxon>Pseudomonadota</taxon>
        <taxon>Betaproteobacteria</taxon>
        <taxon>Rhodocyclales</taxon>
        <taxon>Zoogloeaceae</taxon>
        <taxon>Pseudazoarcus</taxon>
    </lineage>
</organism>
<evidence type="ECO:0000256" key="1">
    <source>
        <dbReference type="ARBA" id="ARBA00004141"/>
    </source>
</evidence>
<protein>
    <submittedName>
        <fullName evidence="7">AI-2E family transporter</fullName>
    </submittedName>
</protein>
<gene>
    <name evidence="7" type="ORF">C0099_05575</name>
</gene>
<feature type="transmembrane region" description="Helical" evidence="6">
    <location>
        <begin position="216"/>
        <end position="242"/>
    </location>
</feature>
<evidence type="ECO:0000256" key="6">
    <source>
        <dbReference type="SAM" id="Phobius"/>
    </source>
</evidence>
<evidence type="ECO:0000313" key="8">
    <source>
        <dbReference type="Proteomes" id="UP000242205"/>
    </source>
</evidence>
<dbReference type="GO" id="GO:0055085">
    <property type="term" value="P:transmembrane transport"/>
    <property type="evidence" value="ECO:0007669"/>
    <property type="project" value="TreeGrafter"/>
</dbReference>
<dbReference type="AlphaFoldDB" id="A0A2I6S5C7"/>
<reference evidence="7 8" key="1">
    <citation type="submission" date="2018-01" db="EMBL/GenBank/DDBJ databases">
        <authorList>
            <person name="Fu G.-Y."/>
        </authorList>
    </citation>
    <scope>NUCLEOTIDE SEQUENCE [LARGE SCALE GENOMIC DNA]</scope>
    <source>
        <strain evidence="7 8">SY39</strain>
    </source>
</reference>
<dbReference type="Pfam" id="PF01594">
    <property type="entry name" value="AI-2E_transport"/>
    <property type="match status" value="1"/>
</dbReference>
<name>A0A2I6S5C7_9RHOO</name>
<keyword evidence="3 6" id="KW-0812">Transmembrane</keyword>
<keyword evidence="4 6" id="KW-1133">Transmembrane helix</keyword>
<dbReference type="RefSeq" id="WP_102246527.1">
    <property type="nucleotide sequence ID" value="NZ_CP025682.1"/>
</dbReference>
<proteinExistence type="inferred from homology"/>
<dbReference type="InterPro" id="IPR002549">
    <property type="entry name" value="AI-2E-like"/>
</dbReference>
<dbReference type="PANTHER" id="PTHR21716">
    <property type="entry name" value="TRANSMEMBRANE PROTEIN"/>
    <property type="match status" value="1"/>
</dbReference>
<dbReference type="OrthoDB" id="5792512at2"/>
<dbReference type="EMBL" id="CP025682">
    <property type="protein sequence ID" value="AUN94457.1"/>
    <property type="molecule type" value="Genomic_DNA"/>
</dbReference>
<evidence type="ECO:0000256" key="3">
    <source>
        <dbReference type="ARBA" id="ARBA00022692"/>
    </source>
</evidence>
<comment type="subcellular location">
    <subcellularLocation>
        <location evidence="1">Membrane</location>
        <topology evidence="1">Multi-pass membrane protein</topology>
    </subcellularLocation>
</comment>
<dbReference type="GO" id="GO:0016020">
    <property type="term" value="C:membrane"/>
    <property type="evidence" value="ECO:0007669"/>
    <property type="project" value="UniProtKB-SubCell"/>
</dbReference>
<evidence type="ECO:0000256" key="2">
    <source>
        <dbReference type="ARBA" id="ARBA00009773"/>
    </source>
</evidence>
<dbReference type="PANTHER" id="PTHR21716:SF64">
    <property type="entry name" value="AI-2 TRANSPORT PROTEIN TQSA"/>
    <property type="match status" value="1"/>
</dbReference>
<dbReference type="KEGG" id="atw:C0099_05575"/>
<accession>A0A2I6S5C7</accession>
<evidence type="ECO:0000313" key="7">
    <source>
        <dbReference type="EMBL" id="AUN94457.1"/>
    </source>
</evidence>
<sequence length="372" mass="40454">MSLPRAGRLQTALWAASGIAFLVLFWLLGPILTPFVVGAVFAYLCDPAVNWLASKRLPRPLAVLLVILAMGSAILLLFLILVPIFWREVATFVARLPELLEAVDTRLLPALNERLGTDVQLDIAALREWLSENQEQAKQLLPALLGQLREGGMALVGLATNIVLIPIVMFYLLQEWPRLIPALRSVIPRPMVESTTRIVEQIDSVLSEFLRGQLSVMLVLATYYSVALWIAGLSFALPVGIITGLLSFIPFVGFGGGLILAILAALLQGEGLTLLIGVGIVYGLGQLLESYVLTPYLVGERIGLHPLAVIFALMAFGQLFGFVGMLVALPVSAAILVGLREVRTAWFESPLYLGDAEPASRREQDTESGHDR</sequence>
<keyword evidence="8" id="KW-1185">Reference proteome</keyword>
<dbReference type="Proteomes" id="UP000242205">
    <property type="component" value="Chromosome"/>
</dbReference>
<feature type="transmembrane region" description="Helical" evidence="6">
    <location>
        <begin position="152"/>
        <end position="173"/>
    </location>
</feature>
<evidence type="ECO:0000256" key="5">
    <source>
        <dbReference type="ARBA" id="ARBA00023136"/>
    </source>
</evidence>
<feature type="transmembrane region" description="Helical" evidence="6">
    <location>
        <begin position="310"/>
        <end position="339"/>
    </location>
</feature>
<feature type="transmembrane region" description="Helical" evidence="6">
    <location>
        <begin position="248"/>
        <end position="267"/>
    </location>
</feature>
<feature type="transmembrane region" description="Helical" evidence="6">
    <location>
        <begin position="61"/>
        <end position="86"/>
    </location>
</feature>
<evidence type="ECO:0000256" key="4">
    <source>
        <dbReference type="ARBA" id="ARBA00022989"/>
    </source>
</evidence>
<comment type="similarity">
    <text evidence="2">Belongs to the autoinducer-2 exporter (AI-2E) (TC 2.A.86) family.</text>
</comment>
<keyword evidence="5 6" id="KW-0472">Membrane</keyword>